<dbReference type="GeneID" id="19468610"/>
<reference evidence="7 8" key="1">
    <citation type="journal article" date="2013" name="BMC Genomics">
        <title>Genomics-driven discovery of the pneumocandin biosynthetic gene cluster in the fungus Glarea lozoyensis.</title>
        <authorList>
            <person name="Chen L."/>
            <person name="Yue Q."/>
            <person name="Zhang X."/>
            <person name="Xiang M."/>
            <person name="Wang C."/>
            <person name="Li S."/>
            <person name="Che Y."/>
            <person name="Ortiz-Lopez F.J."/>
            <person name="Bills G.F."/>
            <person name="Liu X."/>
            <person name="An Z."/>
        </authorList>
    </citation>
    <scope>NUCLEOTIDE SEQUENCE [LARGE SCALE GENOMIC DNA]</scope>
    <source>
        <strain evidence="8">ATCC 20868 / MF5171</strain>
    </source>
</reference>
<dbReference type="RefSeq" id="XP_008084350.1">
    <property type="nucleotide sequence ID" value="XM_008086159.1"/>
</dbReference>
<dbReference type="EMBL" id="KE145368">
    <property type="protein sequence ID" value="EPE28442.1"/>
    <property type="molecule type" value="Genomic_DNA"/>
</dbReference>
<dbReference type="Proteomes" id="UP000016922">
    <property type="component" value="Unassembled WGS sequence"/>
</dbReference>
<feature type="region of interest" description="Disordered" evidence="5">
    <location>
        <begin position="1"/>
        <end position="34"/>
    </location>
</feature>
<evidence type="ECO:0000256" key="2">
    <source>
        <dbReference type="ARBA" id="ARBA00022692"/>
    </source>
</evidence>
<feature type="compositionally biased region" description="Basic and acidic residues" evidence="5">
    <location>
        <begin position="1"/>
        <end position="18"/>
    </location>
</feature>
<feature type="transmembrane region" description="Helical" evidence="6">
    <location>
        <begin position="146"/>
        <end position="169"/>
    </location>
</feature>
<proteinExistence type="predicted"/>
<keyword evidence="4 6" id="KW-0472">Membrane</keyword>
<organism evidence="7 8">
    <name type="scientific">Glarea lozoyensis (strain ATCC 20868 / MF5171)</name>
    <dbReference type="NCBI Taxonomy" id="1116229"/>
    <lineage>
        <taxon>Eukaryota</taxon>
        <taxon>Fungi</taxon>
        <taxon>Dikarya</taxon>
        <taxon>Ascomycota</taxon>
        <taxon>Pezizomycotina</taxon>
        <taxon>Leotiomycetes</taxon>
        <taxon>Helotiales</taxon>
        <taxon>Helotiaceae</taxon>
        <taxon>Glarea</taxon>
    </lineage>
</organism>
<feature type="transmembrane region" description="Helical" evidence="6">
    <location>
        <begin position="416"/>
        <end position="442"/>
    </location>
</feature>
<evidence type="ECO:0000256" key="5">
    <source>
        <dbReference type="SAM" id="MobiDB-lite"/>
    </source>
</evidence>
<dbReference type="SUPFAM" id="SSF103473">
    <property type="entry name" value="MFS general substrate transporter"/>
    <property type="match status" value="1"/>
</dbReference>
<keyword evidence="8" id="KW-1185">Reference proteome</keyword>
<dbReference type="InterPro" id="IPR036259">
    <property type="entry name" value="MFS_trans_sf"/>
</dbReference>
<protein>
    <submittedName>
        <fullName evidence="7">MFS general substrate transporter</fullName>
    </submittedName>
</protein>
<feature type="transmembrane region" description="Helical" evidence="6">
    <location>
        <begin position="488"/>
        <end position="511"/>
    </location>
</feature>
<evidence type="ECO:0000256" key="3">
    <source>
        <dbReference type="ARBA" id="ARBA00022989"/>
    </source>
</evidence>
<dbReference type="GO" id="GO:0016020">
    <property type="term" value="C:membrane"/>
    <property type="evidence" value="ECO:0007669"/>
    <property type="project" value="UniProtKB-SubCell"/>
</dbReference>
<gene>
    <name evidence="7" type="ORF">GLAREA_09562</name>
</gene>
<accession>S3CPN4</accession>
<evidence type="ECO:0000256" key="6">
    <source>
        <dbReference type="SAM" id="Phobius"/>
    </source>
</evidence>
<dbReference type="eggNOG" id="ENOG502QWBF">
    <property type="taxonomic scope" value="Eukaryota"/>
</dbReference>
<dbReference type="KEGG" id="glz:GLAREA_09562"/>
<feature type="transmembrane region" description="Helical" evidence="6">
    <location>
        <begin position="44"/>
        <end position="64"/>
    </location>
</feature>
<dbReference type="AlphaFoldDB" id="S3CPN4"/>
<dbReference type="Gene3D" id="1.20.1250.20">
    <property type="entry name" value="MFS general substrate transporter like domains"/>
    <property type="match status" value="1"/>
</dbReference>
<name>S3CPN4_GLAL2</name>
<evidence type="ECO:0000256" key="4">
    <source>
        <dbReference type="ARBA" id="ARBA00023136"/>
    </source>
</evidence>
<dbReference type="OMA" id="FFYRFCT"/>
<feature type="transmembrane region" description="Helical" evidence="6">
    <location>
        <begin position="240"/>
        <end position="260"/>
    </location>
</feature>
<keyword evidence="2 6" id="KW-0812">Transmembrane</keyword>
<evidence type="ECO:0000313" key="7">
    <source>
        <dbReference type="EMBL" id="EPE28442.1"/>
    </source>
</evidence>
<dbReference type="HOGENOM" id="CLU_013756_2_1_1"/>
<keyword evidence="3 6" id="KW-1133">Transmembrane helix</keyword>
<dbReference type="InterPro" id="IPR011701">
    <property type="entry name" value="MFS"/>
</dbReference>
<dbReference type="PANTHER" id="PTHR23507:SF1">
    <property type="entry name" value="FI18259P1-RELATED"/>
    <property type="match status" value="1"/>
</dbReference>
<evidence type="ECO:0000313" key="8">
    <source>
        <dbReference type="Proteomes" id="UP000016922"/>
    </source>
</evidence>
<feature type="transmembrane region" description="Helical" evidence="6">
    <location>
        <begin position="351"/>
        <end position="380"/>
    </location>
</feature>
<feature type="transmembrane region" description="Helical" evidence="6">
    <location>
        <begin position="392"/>
        <end position="410"/>
    </location>
</feature>
<sequence>MAAHHVENSHVDEIEESRPLLGLPTETEDSPDKPLIITHRTRSSWPWIHVVLLLLGLAIISDIGEDLFTAPRIRLFESIACTNYYSRHDPSLLDPDGSVPERFCKVDPVQSKVASVLGWQLFFDSIPAILLPVPYGYIADTYGRKWVLVFALTGYALTWASTLFFVGGLKLPLEYVWLSSLFSLIGGGGATGTTLLTTMVADVVPPEFRSTVFFYRFCTDQVADVFVPPIASYLMSQNVWIPLLLAVLFGGLAAMIALTLPETLPIAVPSPPNHVDDSVASGANDSESIDQSKHSSIKWKDKIQRARESFEFVTRDLTVLALVSSFFISKVGRQANNVLFQYASKKYNWTIAQAGLLISLRASVTITLFAVILPVIMNFAFSGLSPPSRDLWVGKASVILLVLGAFILFLSQTVFLMITGLIVFILGMGFVPIIRSLVTYLVESHHASNTSDIGRLYALISVMEGLGSLVAGPGMAWAFRLGMRLGDWWLGLPFGLAALLFLAVSIVVFSIRI</sequence>
<feature type="transmembrane region" description="Helical" evidence="6">
    <location>
        <begin position="454"/>
        <end position="476"/>
    </location>
</feature>
<feature type="transmembrane region" description="Helical" evidence="6">
    <location>
        <begin position="175"/>
        <end position="201"/>
    </location>
</feature>
<evidence type="ECO:0000256" key="1">
    <source>
        <dbReference type="ARBA" id="ARBA00004141"/>
    </source>
</evidence>
<dbReference type="Pfam" id="PF07690">
    <property type="entry name" value="MFS_1"/>
    <property type="match status" value="1"/>
</dbReference>
<dbReference type="GO" id="GO:0022857">
    <property type="term" value="F:transmembrane transporter activity"/>
    <property type="evidence" value="ECO:0007669"/>
    <property type="project" value="InterPro"/>
</dbReference>
<dbReference type="OrthoDB" id="194139at2759"/>
<dbReference type="PANTHER" id="PTHR23507">
    <property type="entry name" value="ZGC:174356"/>
    <property type="match status" value="1"/>
</dbReference>
<comment type="subcellular location">
    <subcellularLocation>
        <location evidence="1">Membrane</location>
        <topology evidence="1">Multi-pass membrane protein</topology>
    </subcellularLocation>
</comment>